<dbReference type="AlphaFoldDB" id="A0A4R2HRB3"/>
<dbReference type="EMBL" id="SLWN01000003">
    <property type="protein sequence ID" value="TCO33627.1"/>
    <property type="molecule type" value="Genomic_DNA"/>
</dbReference>
<dbReference type="RefSeq" id="WP_132209067.1">
    <property type="nucleotide sequence ID" value="NZ_SLWN01000003.1"/>
</dbReference>
<sequence length="95" mass="10273">MSADREGTVTEVRVPQGTRTNEGDLVIGLGGVLLDPLRAMLSVSDRSRRDQLSSDVTLAVGDETQYGAWTLELLDIQPAYGVDVARIAVRTAETR</sequence>
<organism evidence="1 2">
    <name type="scientific">Kribbella steppae</name>
    <dbReference type="NCBI Taxonomy" id="2512223"/>
    <lineage>
        <taxon>Bacteria</taxon>
        <taxon>Bacillati</taxon>
        <taxon>Actinomycetota</taxon>
        <taxon>Actinomycetes</taxon>
        <taxon>Propionibacteriales</taxon>
        <taxon>Kribbellaceae</taxon>
        <taxon>Kribbella</taxon>
    </lineage>
</organism>
<gene>
    <name evidence="1" type="ORF">EV652_103629</name>
</gene>
<protein>
    <submittedName>
        <fullName evidence="1">Uncharacterized protein</fullName>
    </submittedName>
</protein>
<proteinExistence type="predicted"/>
<comment type="caution">
    <text evidence="1">The sequence shown here is derived from an EMBL/GenBank/DDBJ whole genome shotgun (WGS) entry which is preliminary data.</text>
</comment>
<dbReference type="Proteomes" id="UP000294508">
    <property type="component" value="Unassembled WGS sequence"/>
</dbReference>
<evidence type="ECO:0000313" key="1">
    <source>
        <dbReference type="EMBL" id="TCO33627.1"/>
    </source>
</evidence>
<evidence type="ECO:0000313" key="2">
    <source>
        <dbReference type="Proteomes" id="UP000294508"/>
    </source>
</evidence>
<accession>A0A4R2HRB3</accession>
<reference evidence="1 2" key="1">
    <citation type="journal article" date="2015" name="Stand. Genomic Sci.">
        <title>Genomic Encyclopedia of Bacterial and Archaeal Type Strains, Phase III: the genomes of soil and plant-associated and newly described type strains.</title>
        <authorList>
            <person name="Whitman W.B."/>
            <person name="Woyke T."/>
            <person name="Klenk H.P."/>
            <person name="Zhou Y."/>
            <person name="Lilburn T.G."/>
            <person name="Beck B.J."/>
            <person name="De Vos P."/>
            <person name="Vandamme P."/>
            <person name="Eisen J.A."/>
            <person name="Garrity G."/>
            <person name="Hugenholtz P."/>
            <person name="Kyrpides N.C."/>
        </authorList>
    </citation>
    <scope>NUCLEOTIDE SEQUENCE [LARGE SCALE GENOMIC DNA]</scope>
    <source>
        <strain evidence="1 2">VKM Ac-2572</strain>
    </source>
</reference>
<keyword evidence="2" id="KW-1185">Reference proteome</keyword>
<name>A0A4R2HRB3_9ACTN</name>